<keyword evidence="5" id="KW-0539">Nucleus</keyword>
<feature type="region of interest" description="Disordered" evidence="6">
    <location>
        <begin position="263"/>
        <end position="284"/>
    </location>
</feature>
<keyword evidence="4" id="KW-0804">Transcription</keyword>
<evidence type="ECO:0000259" key="7">
    <source>
        <dbReference type="PROSITE" id="PS50090"/>
    </source>
</evidence>
<keyword evidence="3" id="KW-0238">DNA-binding</keyword>
<dbReference type="InterPro" id="IPR017930">
    <property type="entry name" value="Myb_dom"/>
</dbReference>
<sequence>MNSAVYESTASPDRHSSANIQLKEDNFSTVKEFSPKIRKPYTITKQRERWKEEEHQKFIEALKLYGRDWRQIEEHVGTKTAVQIRSHAQKFFSKVTRNSNGCSTNLVGCIEIPPPRPKRKPAHPYPRKEVPQAHKAVPILEQTRSLSPQFSDKECPSPTSTIAAASGSDTLVFANSRILHDSASPDSSIPSTEPNSSLLDNESPTPPAPGTSNSIPHERFSKNLELFPTDDVHDKDVSTKEVSIQSLKLFGRTVLVTDPHKQTPTAEIRASEADRKPREKYKQTSPWNSMVMESSMGNTEGTWNHGAFYFIQLNSGNSNQVAAGSAVPVSWWASYGGSPFSFVHYVKQADANLNPEVDDKETHKDESWCGSNTGSVNSRENDIPFSNRDGDSVCKDELIGKALSCELISSHEKNTKGFVPYKRCMRERGTKSNIITDAEREEKRIRLCL</sequence>
<dbReference type="PROSITE" id="PS50090">
    <property type="entry name" value="MYB_LIKE"/>
    <property type="match status" value="1"/>
</dbReference>
<feature type="compositionally biased region" description="Basic and acidic residues" evidence="6">
    <location>
        <begin position="269"/>
        <end position="282"/>
    </location>
</feature>
<evidence type="ECO:0000256" key="5">
    <source>
        <dbReference type="ARBA" id="ARBA00023242"/>
    </source>
</evidence>
<dbReference type="SUPFAM" id="SSF46689">
    <property type="entry name" value="Homeodomain-like"/>
    <property type="match status" value="1"/>
</dbReference>
<evidence type="ECO:0000256" key="2">
    <source>
        <dbReference type="ARBA" id="ARBA00023015"/>
    </source>
</evidence>
<feature type="region of interest" description="Disordered" evidence="6">
    <location>
        <begin position="1"/>
        <end position="22"/>
    </location>
</feature>
<keyword evidence="10" id="KW-1185">Reference proteome</keyword>
<feature type="domain" description="HTH myb-type" evidence="9">
    <location>
        <begin position="42"/>
        <end position="96"/>
    </location>
</feature>
<dbReference type="GO" id="GO:0010468">
    <property type="term" value="P:regulation of gene expression"/>
    <property type="evidence" value="ECO:0007669"/>
    <property type="project" value="UniProtKB-ARBA"/>
</dbReference>
<dbReference type="GO" id="GO:0005634">
    <property type="term" value="C:nucleus"/>
    <property type="evidence" value="ECO:0007669"/>
    <property type="project" value="UniProtKB-SubCell"/>
</dbReference>
<dbReference type="PANTHER" id="PTHR12802">
    <property type="entry name" value="SWI/SNF COMPLEX-RELATED"/>
    <property type="match status" value="1"/>
</dbReference>
<protein>
    <submittedName>
        <fullName evidence="11">Protein REVEILLE 1-like</fullName>
    </submittedName>
</protein>
<proteinExistence type="predicted"/>
<feature type="domain" description="SANT" evidence="8">
    <location>
        <begin position="45"/>
        <end position="96"/>
    </location>
</feature>
<dbReference type="KEGG" id="mcha:111011777"/>
<dbReference type="PANTHER" id="PTHR12802:SF174">
    <property type="entry name" value="LATE ELONGATED HYPOCOTYL-LIKE PROTEIN"/>
    <property type="match status" value="1"/>
</dbReference>
<feature type="domain" description="Myb-like" evidence="7">
    <location>
        <begin position="42"/>
        <end position="92"/>
    </location>
</feature>
<organism evidence="10 11">
    <name type="scientific">Momordica charantia</name>
    <name type="common">Bitter gourd</name>
    <name type="synonym">Balsam pear</name>
    <dbReference type="NCBI Taxonomy" id="3673"/>
    <lineage>
        <taxon>Eukaryota</taxon>
        <taxon>Viridiplantae</taxon>
        <taxon>Streptophyta</taxon>
        <taxon>Embryophyta</taxon>
        <taxon>Tracheophyta</taxon>
        <taxon>Spermatophyta</taxon>
        <taxon>Magnoliopsida</taxon>
        <taxon>eudicotyledons</taxon>
        <taxon>Gunneridae</taxon>
        <taxon>Pentapetalae</taxon>
        <taxon>rosids</taxon>
        <taxon>fabids</taxon>
        <taxon>Cucurbitales</taxon>
        <taxon>Cucurbitaceae</taxon>
        <taxon>Momordiceae</taxon>
        <taxon>Momordica</taxon>
    </lineage>
</organism>
<dbReference type="InterPro" id="IPR017884">
    <property type="entry name" value="SANT_dom"/>
</dbReference>
<dbReference type="Pfam" id="PF00249">
    <property type="entry name" value="Myb_DNA-binding"/>
    <property type="match status" value="1"/>
</dbReference>
<comment type="subcellular location">
    <subcellularLocation>
        <location evidence="1">Nucleus</location>
    </subcellularLocation>
</comment>
<dbReference type="AlphaFoldDB" id="A0A6J1CKB0"/>
<dbReference type="PROSITE" id="PS51293">
    <property type="entry name" value="SANT"/>
    <property type="match status" value="1"/>
</dbReference>
<dbReference type="Proteomes" id="UP000504603">
    <property type="component" value="Unplaced"/>
</dbReference>
<dbReference type="PROSITE" id="PS51294">
    <property type="entry name" value="HTH_MYB"/>
    <property type="match status" value="1"/>
</dbReference>
<feature type="compositionally biased region" description="Basic and acidic residues" evidence="6">
    <location>
        <begin position="12"/>
        <end position="22"/>
    </location>
</feature>
<dbReference type="FunFam" id="1.10.10.60:FF:000023">
    <property type="entry name" value="protein REVEILLE 6 isoform X1"/>
    <property type="match status" value="1"/>
</dbReference>
<feature type="compositionally biased region" description="Polar residues" evidence="6">
    <location>
        <begin position="184"/>
        <end position="203"/>
    </location>
</feature>
<dbReference type="GO" id="GO:0003677">
    <property type="term" value="F:DNA binding"/>
    <property type="evidence" value="ECO:0007669"/>
    <property type="project" value="UniProtKB-KW"/>
</dbReference>
<dbReference type="GeneID" id="111011777"/>
<evidence type="ECO:0000256" key="1">
    <source>
        <dbReference type="ARBA" id="ARBA00004123"/>
    </source>
</evidence>
<feature type="region of interest" description="Disordered" evidence="6">
    <location>
        <begin position="113"/>
        <end position="163"/>
    </location>
</feature>
<evidence type="ECO:0000259" key="8">
    <source>
        <dbReference type="PROSITE" id="PS51293"/>
    </source>
</evidence>
<evidence type="ECO:0000256" key="6">
    <source>
        <dbReference type="SAM" id="MobiDB-lite"/>
    </source>
</evidence>
<evidence type="ECO:0000313" key="10">
    <source>
        <dbReference type="Proteomes" id="UP000504603"/>
    </source>
</evidence>
<dbReference type="InterPro" id="IPR009057">
    <property type="entry name" value="Homeodomain-like_sf"/>
</dbReference>
<dbReference type="OrthoDB" id="118550at2759"/>
<feature type="compositionally biased region" description="Polar residues" evidence="6">
    <location>
        <begin position="1"/>
        <end position="11"/>
    </location>
</feature>
<dbReference type="CDD" id="cd00167">
    <property type="entry name" value="SANT"/>
    <property type="match status" value="1"/>
</dbReference>
<dbReference type="SMART" id="SM00717">
    <property type="entry name" value="SANT"/>
    <property type="match status" value="1"/>
</dbReference>
<feature type="region of interest" description="Disordered" evidence="6">
    <location>
        <begin position="181"/>
        <end position="217"/>
    </location>
</feature>
<dbReference type="InterPro" id="IPR001005">
    <property type="entry name" value="SANT/Myb"/>
</dbReference>
<dbReference type="RefSeq" id="XP_022141358.1">
    <property type="nucleotide sequence ID" value="XM_022285666.1"/>
</dbReference>
<keyword evidence="2" id="KW-0805">Transcription regulation</keyword>
<reference evidence="11" key="1">
    <citation type="submission" date="2025-08" db="UniProtKB">
        <authorList>
            <consortium name="RefSeq"/>
        </authorList>
    </citation>
    <scope>IDENTIFICATION</scope>
    <source>
        <strain evidence="11">OHB3-1</strain>
    </source>
</reference>
<evidence type="ECO:0000259" key="9">
    <source>
        <dbReference type="PROSITE" id="PS51294"/>
    </source>
</evidence>
<accession>A0A6J1CKB0</accession>
<dbReference type="InterPro" id="IPR006447">
    <property type="entry name" value="Myb_dom_plants"/>
</dbReference>
<evidence type="ECO:0000256" key="4">
    <source>
        <dbReference type="ARBA" id="ARBA00023163"/>
    </source>
</evidence>
<evidence type="ECO:0000256" key="3">
    <source>
        <dbReference type="ARBA" id="ARBA00023125"/>
    </source>
</evidence>
<name>A0A6J1CKB0_MOMCH</name>
<gene>
    <name evidence="11" type="primary">LOC111011777</name>
</gene>
<dbReference type="NCBIfam" id="TIGR01557">
    <property type="entry name" value="myb_SHAQKYF"/>
    <property type="match status" value="1"/>
</dbReference>
<evidence type="ECO:0000313" key="11">
    <source>
        <dbReference type="RefSeq" id="XP_022141358.1"/>
    </source>
</evidence>
<dbReference type="Gene3D" id="1.10.10.60">
    <property type="entry name" value="Homeodomain-like"/>
    <property type="match status" value="1"/>
</dbReference>